<evidence type="ECO:0008006" key="3">
    <source>
        <dbReference type="Google" id="ProtNLM"/>
    </source>
</evidence>
<keyword evidence="2" id="KW-1185">Reference proteome</keyword>
<gene>
    <name evidence="1" type="ORF">ACFQWB_17135</name>
</gene>
<sequence>FLCFLATIIFGIESVREDIIPMKDLGRKELEEAGKRAAAAAREEAFAAGTFICYGRNGKLFREYPDGRITEVIYDASGIRKEIDIAGR</sequence>
<accession>A0ABW2VA33</accession>
<dbReference type="Proteomes" id="UP001596528">
    <property type="component" value="Unassembled WGS sequence"/>
</dbReference>
<evidence type="ECO:0000313" key="2">
    <source>
        <dbReference type="Proteomes" id="UP001596528"/>
    </source>
</evidence>
<dbReference type="EMBL" id="JBHTGQ010000055">
    <property type="protein sequence ID" value="MFC7751641.1"/>
    <property type="molecule type" value="Genomic_DNA"/>
</dbReference>
<name>A0ABW2VA33_9BACL</name>
<evidence type="ECO:0000313" key="1">
    <source>
        <dbReference type="EMBL" id="MFC7751641.1"/>
    </source>
</evidence>
<feature type="non-terminal residue" evidence="1">
    <location>
        <position position="1"/>
    </location>
</feature>
<proteinExistence type="predicted"/>
<comment type="caution">
    <text evidence="1">The sequence shown here is derived from an EMBL/GenBank/DDBJ whole genome shotgun (WGS) entry which is preliminary data.</text>
</comment>
<reference evidence="2" key="1">
    <citation type="journal article" date="2019" name="Int. J. Syst. Evol. Microbiol.">
        <title>The Global Catalogue of Microorganisms (GCM) 10K type strain sequencing project: providing services to taxonomists for standard genome sequencing and annotation.</title>
        <authorList>
            <consortium name="The Broad Institute Genomics Platform"/>
            <consortium name="The Broad Institute Genome Sequencing Center for Infectious Disease"/>
            <person name="Wu L."/>
            <person name="Ma J."/>
        </authorList>
    </citation>
    <scope>NUCLEOTIDE SEQUENCE [LARGE SCALE GENOMIC DNA]</scope>
    <source>
        <strain evidence="2">JCM 18657</strain>
    </source>
</reference>
<protein>
    <recommendedName>
        <fullName evidence="3">YD repeat-containing protein</fullName>
    </recommendedName>
</protein>
<dbReference type="RefSeq" id="WP_379253422.1">
    <property type="nucleotide sequence ID" value="NZ_JBHTGQ010000055.1"/>
</dbReference>
<organism evidence="1 2">
    <name type="scientific">Paenibacillus thermoaerophilus</name>
    <dbReference type="NCBI Taxonomy" id="1215385"/>
    <lineage>
        <taxon>Bacteria</taxon>
        <taxon>Bacillati</taxon>
        <taxon>Bacillota</taxon>
        <taxon>Bacilli</taxon>
        <taxon>Bacillales</taxon>
        <taxon>Paenibacillaceae</taxon>
        <taxon>Paenibacillus</taxon>
    </lineage>
</organism>